<dbReference type="PROSITE" id="PS52019">
    <property type="entry name" value="PKS_MFAS_DH"/>
    <property type="match status" value="1"/>
</dbReference>
<evidence type="ECO:0000256" key="7">
    <source>
        <dbReference type="ARBA" id="ARBA00023268"/>
    </source>
</evidence>
<dbReference type="GO" id="GO:0004312">
    <property type="term" value="F:fatty acid synthase activity"/>
    <property type="evidence" value="ECO:0007669"/>
    <property type="project" value="TreeGrafter"/>
</dbReference>
<dbReference type="Pfam" id="PF00698">
    <property type="entry name" value="Acyl_transf_1"/>
    <property type="match status" value="1"/>
</dbReference>
<dbReference type="GO" id="GO:0044550">
    <property type="term" value="P:secondary metabolite biosynthetic process"/>
    <property type="evidence" value="ECO:0007669"/>
    <property type="project" value="TreeGrafter"/>
</dbReference>
<dbReference type="InterPro" id="IPR020841">
    <property type="entry name" value="PKS_Beta-ketoAc_synthase_dom"/>
</dbReference>
<keyword evidence="4" id="KW-0808">Transferase</keyword>
<dbReference type="PROSITE" id="PS50075">
    <property type="entry name" value="CARRIER"/>
    <property type="match status" value="1"/>
</dbReference>
<dbReference type="SMART" id="SM00825">
    <property type="entry name" value="PKS_KS"/>
    <property type="match status" value="1"/>
</dbReference>
<dbReference type="PROSITE" id="PS00606">
    <property type="entry name" value="KS3_1"/>
    <property type="match status" value="1"/>
</dbReference>
<dbReference type="Pfam" id="PF00975">
    <property type="entry name" value="Thioesterase"/>
    <property type="match status" value="1"/>
</dbReference>
<dbReference type="FunFam" id="3.40.366.10:FF:000002">
    <property type="entry name" value="Probable polyketide synthase 2"/>
    <property type="match status" value="1"/>
</dbReference>
<evidence type="ECO:0000259" key="10">
    <source>
        <dbReference type="PROSITE" id="PS50075"/>
    </source>
</evidence>
<dbReference type="Gene3D" id="3.10.129.110">
    <property type="entry name" value="Polyketide synthase dehydratase"/>
    <property type="match status" value="1"/>
</dbReference>
<evidence type="ECO:0000256" key="2">
    <source>
        <dbReference type="ARBA" id="ARBA00022553"/>
    </source>
</evidence>
<dbReference type="EMBL" id="LC125898">
    <property type="protein sequence ID" value="BAW18768.1"/>
    <property type="molecule type" value="Genomic_DNA"/>
</dbReference>
<dbReference type="InterPro" id="IPR016036">
    <property type="entry name" value="Malonyl_transacylase_ACP-bd"/>
</dbReference>
<dbReference type="Gene3D" id="3.40.366.10">
    <property type="entry name" value="Malonyl-Coenzyme A Acyl Carrier Protein, domain 2"/>
    <property type="match status" value="2"/>
</dbReference>
<dbReference type="InterPro" id="IPR018201">
    <property type="entry name" value="Ketoacyl_synth_AS"/>
</dbReference>
<dbReference type="Pfam" id="PF22621">
    <property type="entry name" value="CurL-like_PKS_C"/>
    <property type="match status" value="1"/>
</dbReference>
<dbReference type="InterPro" id="IPR042104">
    <property type="entry name" value="PKS_dehydratase_sf"/>
</dbReference>
<dbReference type="GO" id="GO:0016491">
    <property type="term" value="F:oxidoreductase activity"/>
    <property type="evidence" value="ECO:0007669"/>
    <property type="project" value="UniProtKB-KW"/>
</dbReference>
<sequence length="2038" mass="222213">MAASGKAIVFGDLTFDSVSHLGSFVSRKDNTLLVSFFERVAFALRAEIGALPASAREGFVKFTEFQELIARVRKSTSPHPAIGKALACTYQFATYISHFTAPERQYPSADTRLIGLCTGLLTAAAVSCSQSLTDLIPLAVHTVLIAFRTGLLVAEIRDGIEAPKDVPKAWSILAPGLSSHDAVPLVYRFNKDKGLPSTSMAYVSTYASNGVSLSGPPSTLNELAKSGYLPKSSSVALAVHAPFHANHLYDWKDIEAILQNTTHSRFADFSSHRCVASSTSGHWMHARTFIALIRQALEEILLEPLRLNRISGALIEDAKSNSRAGFTIWPVATLAAQTFVIALKRAGIANITTDLSMTTAAPTTNTETSTNGHLGHSRLAIVGYSGRYPGANDNEEFWQLLHEGRDVASHTPSNRWDIKTHVDPTLKKKNTSGTPWGCWLKEPGLFDAKFFMLSPREAPQVDPAQRLALMTAYEAMENAGFVPDMTTSSQSDRVGVFYGTTSNDWGETNSSQNVDTYYIPGSCRAFIPGRQNFFYKFSGPSYSVDTACSSGLAALHLACNALWRGDIDTALCGGTNVMTNPDITAGLDRGHFLSRTGNCKTFDNDADGYCRGEGVCSLVVKRLEDALADNDPIVGIIRSAYTNHSAEAESITRPHVGAQKAIFERLLTSSGVDPYSVGYIEMHGTGTQAGDAREMESVLSTFAPSGAKPRNHDQRLFLGSAKANVGHGESVSGIVALVKSLMMLERNEIPPHCGIKNKMNEKFPTDLEQRNVHITKKPLFWPRPANSARRIFINNFSAAGGNSSVLLEDPPHAQKMEPSDLPFCQMVAVSAKSETALVANIQSLLSYMSHATPSLPSLSYTTTARRTHHPYRVLVSGSDTAEVRMQLERKLGSPVVKARSRALQRVAFAFTGQGSQYLGMGRDLLCFSTFRKDIERYDAITKKQGFPSILPLLQQMTGEVTDLPPLVVQLATTCIQMALARLWKSWGVQPSAVVGHSLGEYAALNVAGVLSEADTIYLTGTRAQLLQQKVAQNTHAMLAVGASVTEIRRICGNLTYEIACQNAPTETVLSGTNQQIEAILTALSSTVFKKTKLQVPFAFHSSQMQPVLEVFQDAARAVNFNTPTVPLISPLLGKVITSAEELGPAYLASHCRNTVDFASAMTAAKASGTIDGAIWIEVGAHPIVSGLLRANLGSTITTLPTLQRNKQPSRVVSTSLSSLYESGVSIHWGEYYRDFGAALSVLRLPAYNWDLKEYWMQYVNDWSLYKGDAKFLQAASGLCTTCVHKIVEEKSEKNKIFVIGEVDVLRDDVDPFVRGHRVNNVPLVTPSVYAEMGLVLSEYLRKKRPDLSDSMVDLQHMDVQRPFATKEKSSGPQLLQCHVELDCEAQHASVEFWSVTPEGKKLVKHAVASVTFPDAKNAYNEAQKDAKSILLQMADLEKRLASDDRVQKMTGNTGYQLVSSLASYDEEYKGVSAVLLDSANLEAVATVKFSSGRTGGSYYVNPYLIDNLGQPALFVMNANDRADLSKEVFVNHGWKSLHFYKPLSMDKTYRSRVKMSGPQEDGMYSGDMVVFEGEEIVATYKGIKAQGVPRRLMDYIVHMRDDTKSGPPAGGTLAATAARADPVVAAAGTQQAAIPAHGNADADLWQAAVKIISEESGVPVTELTPDAPFEDLGVDSLLSLLCASRFREELGLHLESSIFLECPTLGDLEAFWKKGTPAEGTVTGRDAVLNSMFADSEFKAEDQKSSDDERSSGDSMFDANNTSSATSVTSGAKVSSTSLLLQGNPALPSTTKSLFMLPDGSGSCSSYASLPRIHPSLAVVGLNSPFMKVPELYNCGIEEVGEMYIREIRRRQPSGPYALGGWSVGGVFAYHVAQHLTAAGEEVTDLVLIDCPVPKGLDHLPRRYYEYCEQVGLVGEAKKKAPEWLLPHFEACVNSLHAHFAKPFTPVDRVPRTLVIWACDAIDRHLETKFLRRPEDPEGLKFLTERRMDFGPCGWETLIPEEEMEFTQIDNANHFSMMKGEFAVRLSEAISGFLMESG</sequence>
<organism evidence="13">
    <name type="scientific">Phoma sp. BAUA 2861</name>
    <dbReference type="NCBI Taxonomy" id="1804210"/>
    <lineage>
        <taxon>Eukaryota</taxon>
        <taxon>Fungi</taxon>
        <taxon>Dikarya</taxon>
        <taxon>Ascomycota</taxon>
        <taxon>Pezizomycotina</taxon>
        <taxon>Dothideomycetes</taxon>
        <taxon>Pleosporomycetidae</taxon>
        <taxon>Pleosporales</taxon>
        <taxon>Pleosporineae</taxon>
        <taxon>Didymellaceae</taxon>
        <taxon>Phoma</taxon>
    </lineage>
</organism>
<dbReference type="InterPro" id="IPR029058">
    <property type="entry name" value="AB_hydrolase_fold"/>
</dbReference>
<dbReference type="InterPro" id="IPR001227">
    <property type="entry name" value="Ac_transferase_dom_sf"/>
</dbReference>
<dbReference type="SUPFAM" id="SSF53474">
    <property type="entry name" value="alpha/beta-Hydrolases"/>
    <property type="match status" value="1"/>
</dbReference>
<evidence type="ECO:0000256" key="1">
    <source>
        <dbReference type="ARBA" id="ARBA00022450"/>
    </source>
</evidence>
<evidence type="ECO:0000256" key="5">
    <source>
        <dbReference type="ARBA" id="ARBA00022737"/>
    </source>
</evidence>
<evidence type="ECO:0000256" key="3">
    <source>
        <dbReference type="ARBA" id="ARBA00022603"/>
    </source>
</evidence>
<dbReference type="GO" id="GO:0006633">
    <property type="term" value="P:fatty acid biosynthetic process"/>
    <property type="evidence" value="ECO:0007669"/>
    <property type="project" value="InterPro"/>
</dbReference>
<evidence type="ECO:0000313" key="13">
    <source>
        <dbReference type="EMBL" id="BAW18768.1"/>
    </source>
</evidence>
<dbReference type="SMART" id="SM00827">
    <property type="entry name" value="PKS_AT"/>
    <property type="match status" value="1"/>
</dbReference>
<dbReference type="PROSITE" id="PS52004">
    <property type="entry name" value="KS3_2"/>
    <property type="match status" value="1"/>
</dbReference>
<dbReference type="SUPFAM" id="SSF55048">
    <property type="entry name" value="Probable ACP-binding domain of malonyl-CoA ACP transacylase"/>
    <property type="match status" value="1"/>
</dbReference>
<dbReference type="CDD" id="cd00833">
    <property type="entry name" value="PKS"/>
    <property type="match status" value="1"/>
</dbReference>
<dbReference type="InterPro" id="IPR009081">
    <property type="entry name" value="PP-bd_ACP"/>
</dbReference>
<dbReference type="FunFam" id="1.10.1200.10:FF:000011">
    <property type="entry name" value="Sterigmatocystin biosynthesis polyketide synthase"/>
    <property type="match status" value="1"/>
</dbReference>
<dbReference type="GO" id="GO:0032259">
    <property type="term" value="P:methylation"/>
    <property type="evidence" value="ECO:0007669"/>
    <property type="project" value="UniProtKB-KW"/>
</dbReference>
<feature type="region of interest" description="Disordered" evidence="9">
    <location>
        <begin position="1739"/>
        <end position="1769"/>
    </location>
</feature>
<keyword evidence="6" id="KW-0560">Oxidoreductase</keyword>
<dbReference type="Gene3D" id="3.40.47.10">
    <property type="match status" value="1"/>
</dbReference>
<evidence type="ECO:0000256" key="6">
    <source>
        <dbReference type="ARBA" id="ARBA00023002"/>
    </source>
</evidence>
<dbReference type="InterPro" id="IPR014030">
    <property type="entry name" value="Ketoacyl_synth_N"/>
</dbReference>
<feature type="domain" description="Carrier" evidence="10">
    <location>
        <begin position="1639"/>
        <end position="1716"/>
    </location>
</feature>
<dbReference type="SUPFAM" id="SSF47336">
    <property type="entry name" value="ACP-like"/>
    <property type="match status" value="1"/>
</dbReference>
<dbReference type="Pfam" id="PF02801">
    <property type="entry name" value="Ketoacyl-synt_C"/>
    <property type="match status" value="1"/>
</dbReference>
<feature type="compositionally biased region" description="Basic and acidic residues" evidence="9">
    <location>
        <begin position="1739"/>
        <end position="1752"/>
    </location>
</feature>
<dbReference type="SUPFAM" id="SSF53901">
    <property type="entry name" value="Thiolase-like"/>
    <property type="match status" value="1"/>
</dbReference>
<dbReference type="Pfam" id="PF00550">
    <property type="entry name" value="PP-binding"/>
    <property type="match status" value="1"/>
</dbReference>
<proteinExistence type="predicted"/>
<dbReference type="InterPro" id="IPR036736">
    <property type="entry name" value="ACP-like_sf"/>
</dbReference>
<dbReference type="InterPro" id="IPR030918">
    <property type="entry name" value="PT_fungal_PKS"/>
</dbReference>
<feature type="domain" description="PKS/mFAS DH" evidence="12">
    <location>
        <begin position="1284"/>
        <end position="1594"/>
    </location>
</feature>
<dbReference type="PANTHER" id="PTHR43775:SF40">
    <property type="entry name" value="NORSOLORINIC ACID SYNTHASE STCA"/>
    <property type="match status" value="1"/>
</dbReference>
<keyword evidence="7" id="KW-0511">Multifunctional enzyme</keyword>
<feature type="region of interest" description="N-terminal hotdog fold" evidence="8">
    <location>
        <begin position="1284"/>
        <end position="1417"/>
    </location>
</feature>
<dbReference type="PANTHER" id="PTHR43775">
    <property type="entry name" value="FATTY ACID SYNTHASE"/>
    <property type="match status" value="1"/>
</dbReference>
<dbReference type="GO" id="GO:0004315">
    <property type="term" value="F:3-oxoacyl-[acyl-carrier-protein] synthase activity"/>
    <property type="evidence" value="ECO:0007669"/>
    <property type="project" value="InterPro"/>
</dbReference>
<dbReference type="InterPro" id="IPR049900">
    <property type="entry name" value="PKS_mFAS_DH"/>
</dbReference>
<evidence type="ECO:0000256" key="9">
    <source>
        <dbReference type="SAM" id="MobiDB-lite"/>
    </source>
</evidence>
<dbReference type="InterPro" id="IPR032088">
    <property type="entry name" value="SAT"/>
</dbReference>
<reference evidence="13" key="1">
    <citation type="journal article" date="2016" name="Chem. Pharm. Bull.">
        <title>Identification and Heterologous Expression of the Topopyrone Nonaketide Synthase Gene from Phoma sp.</title>
        <authorList>
            <person name="Kashiwa N."/>
            <person name="Ebizuka Y."/>
            <person name="Fujii I."/>
        </authorList>
    </citation>
    <scope>NUCLEOTIDE SEQUENCE</scope>
    <source>
        <strain evidence="13">BAUA2861</strain>
    </source>
</reference>
<feature type="active site" description="Proton acceptor; for dehydratase activity" evidence="8">
    <location>
        <position position="1316"/>
    </location>
</feature>
<keyword evidence="2" id="KW-0597">Phosphoprotein</keyword>
<evidence type="ECO:0000259" key="12">
    <source>
        <dbReference type="PROSITE" id="PS52019"/>
    </source>
</evidence>
<dbReference type="InterPro" id="IPR001031">
    <property type="entry name" value="Thioesterase"/>
</dbReference>
<dbReference type="InterPro" id="IPR050091">
    <property type="entry name" value="PKS_NRPS_Biosynth_Enz"/>
</dbReference>
<dbReference type="Pfam" id="PF16073">
    <property type="entry name" value="SAT"/>
    <property type="match status" value="1"/>
</dbReference>
<accession>A0A1L7MZZ3</accession>
<dbReference type="Gene3D" id="1.10.1200.10">
    <property type="entry name" value="ACP-like"/>
    <property type="match status" value="1"/>
</dbReference>
<dbReference type="GO" id="GO:0008168">
    <property type="term" value="F:methyltransferase activity"/>
    <property type="evidence" value="ECO:0007669"/>
    <property type="project" value="UniProtKB-KW"/>
</dbReference>
<evidence type="ECO:0000256" key="4">
    <source>
        <dbReference type="ARBA" id="ARBA00022679"/>
    </source>
</evidence>
<dbReference type="InterPro" id="IPR049551">
    <property type="entry name" value="PKS_DH_C"/>
</dbReference>
<dbReference type="InterPro" id="IPR014043">
    <property type="entry name" value="Acyl_transferase_dom"/>
</dbReference>
<dbReference type="InterPro" id="IPR014031">
    <property type="entry name" value="Ketoacyl_synth_C"/>
</dbReference>
<evidence type="ECO:0000256" key="8">
    <source>
        <dbReference type="PROSITE-ProRule" id="PRU01363"/>
    </source>
</evidence>
<dbReference type="Pfam" id="PF00109">
    <property type="entry name" value="ketoacyl-synt"/>
    <property type="match status" value="1"/>
</dbReference>
<dbReference type="NCBIfam" id="TIGR04532">
    <property type="entry name" value="PT_fungal_PKS"/>
    <property type="match status" value="1"/>
</dbReference>
<dbReference type="InterPro" id="IPR016035">
    <property type="entry name" value="Acyl_Trfase/lysoPLipase"/>
</dbReference>
<feature type="domain" description="Ketosynthase family 3 (KS3)" evidence="11">
    <location>
        <begin position="376"/>
        <end position="809"/>
    </location>
</feature>
<name>A0A1L7MZZ3_9PLEO</name>
<gene>
    <name evidence="13" type="primary">pnk2</name>
</gene>
<feature type="active site" description="Proton donor; for dehydratase activity" evidence="8">
    <location>
        <position position="1506"/>
    </location>
</feature>
<protein>
    <submittedName>
        <fullName evidence="13">Topopyrone polyketide synthase</fullName>
    </submittedName>
</protein>
<dbReference type="Gene3D" id="3.40.50.1820">
    <property type="entry name" value="alpha/beta hydrolase"/>
    <property type="match status" value="1"/>
</dbReference>
<keyword evidence="3" id="KW-0489">Methyltransferase</keyword>
<dbReference type="Pfam" id="PF14765">
    <property type="entry name" value="PS-DH"/>
    <property type="match status" value="1"/>
</dbReference>
<dbReference type="InterPro" id="IPR016039">
    <property type="entry name" value="Thiolase-like"/>
</dbReference>
<dbReference type="SUPFAM" id="SSF52151">
    <property type="entry name" value="FabD/lysophospholipase-like"/>
    <property type="match status" value="1"/>
</dbReference>
<keyword evidence="1" id="KW-0596">Phosphopantetheine</keyword>
<keyword evidence="5" id="KW-0677">Repeat</keyword>
<evidence type="ECO:0000259" key="11">
    <source>
        <dbReference type="PROSITE" id="PS52004"/>
    </source>
</evidence>
<feature type="region of interest" description="C-terminal hotdog fold" evidence="8">
    <location>
        <begin position="1445"/>
        <end position="1594"/>
    </location>
</feature>
<dbReference type="Gene3D" id="3.30.70.3290">
    <property type="match status" value="1"/>
</dbReference>